<dbReference type="Proteomes" id="UP001497700">
    <property type="component" value="Unassembled WGS sequence"/>
</dbReference>
<reference evidence="1 2" key="1">
    <citation type="journal article" date="2022" name="New Phytol.">
        <title>Ecological generalism drives hyperdiversity of secondary metabolite gene clusters in xylarialean endophytes.</title>
        <authorList>
            <person name="Franco M.E.E."/>
            <person name="Wisecaver J.H."/>
            <person name="Arnold A.E."/>
            <person name="Ju Y.M."/>
            <person name="Slot J.C."/>
            <person name="Ahrendt S."/>
            <person name="Moore L.P."/>
            <person name="Eastman K.E."/>
            <person name="Scott K."/>
            <person name="Konkel Z."/>
            <person name="Mondo S.J."/>
            <person name="Kuo A."/>
            <person name="Hayes R.D."/>
            <person name="Haridas S."/>
            <person name="Andreopoulos B."/>
            <person name="Riley R."/>
            <person name="LaButti K."/>
            <person name="Pangilinan J."/>
            <person name="Lipzen A."/>
            <person name="Amirebrahimi M."/>
            <person name="Yan J."/>
            <person name="Adam C."/>
            <person name="Keymanesh K."/>
            <person name="Ng V."/>
            <person name="Louie K."/>
            <person name="Northen T."/>
            <person name="Drula E."/>
            <person name="Henrissat B."/>
            <person name="Hsieh H.M."/>
            <person name="Youens-Clark K."/>
            <person name="Lutzoni F."/>
            <person name="Miadlikowska J."/>
            <person name="Eastwood D.C."/>
            <person name="Hamelin R.C."/>
            <person name="Grigoriev I.V."/>
            <person name="U'Ren J.M."/>
        </authorList>
    </citation>
    <scope>NUCLEOTIDE SEQUENCE [LARGE SCALE GENOMIC DNA]</scope>
    <source>
        <strain evidence="1 2">CBS 119005</strain>
    </source>
</reference>
<keyword evidence="2" id="KW-1185">Reference proteome</keyword>
<sequence length="1581" mass="173422">MDSLSSSPDPLGDDPPSSALSYARRTTNHTLTNHDLSAISIPRSQLTRTTSPLRHSPRKRIFELDVGNELSPQKILVTVEAEEAMKRGINRRLFPSSSPTRSDRRVETTTTTIPLNDEIENESTPRRRGRPRRTSNGTPMPRGKKRAGTPLQNTTRQTRRKSGPESDASVFNDTPVQANVGSSLSKPKARPRKTPKNASKAQAVPSSQLSNNGAKRKRGRPRKALMPDDFAILADGGNQSAGGDVANDDTIQPVQEHPEDLLPPVPDQDSDVFGGEGGRHEEAYDDTQNLIDEIARESDGTPVPEDISRAAGGIQQDSGSRTLSHRQESDEEDVAMDEDYPEMMEPQSDAESDFTDIGAMPRSGQDTLAHASDFSMIAVESLPSFQANRSAFPSDPPEMGEETSHIINQTLESLRRSTQTEADGDDQHDAPGGSLAEIGDNSLLGRLRSPRRQKEVPLSRQVFSGKTPHVDDSFSSIPESILHAATPGRLPMKTASTNQHDDSNVYDDSFSEIPEAILEAATPRPRTRTVGPTEESYTQAPAQVSPVNRNTGPDFGSSRLPTPDDTSSSNAGSKRAPEDELDPSSRAQTIAGSHPNSDIQSSPPIMNRPRAMDFGPSQLDQEISNTPALQRSSPRLPHSTQEHAEPPKSLEPPFISRPSLSPIVRVGRTLQNVMSDRSSPEGRESSLGSPFRGSMGNDHPQPVTSDRSNDSPTRANHSIRTQSNAPYWLNSRPALAQSTRSSFSHNQPPAQGDVIGDIGGMSDPFGPDVSDYSEAEALRRSAYDADSRVSQPRPPVYIPSVTSSTRAMLPSDNAMSWVADADDQQDGNQQDGLETMRSRTSTVFATRGSNMSQVMATNDEAVDHKMEDEQEQFNEDFGELPEEQVDDADLWDMEASRLTPKRPERARTAPQRDEPPPRRTKIPSPWRRTSRRLIYREEIASPSQIAIEESLQSEAEEAEAASIARPIARQRRPRQEVQSKAQGKRPESAVVNEPSPAQPEHQASEPEPEIREQPIEPIDASEYSMLLEQDEATPISQEKPADVSDYSMLAQRTQNAPATQEKPASVKSRLLSGFNLMSFFSSPASLPKKLPEAEQADASDKTRKIAQPVFQKPTSKEPEMAQPREPQRSLWSTGLFPSIPQKEFQPSPERRTDLFSPAPALASNNTVPDTYESASPSPAPSPSPSPSPSPDLSASPTPSESPEPDSPEPNSPQSPQSPPPSTPERQTYPPIEQKQNFTPRPGQASGYLFRRGPSATRSDAETDLLQLPSDDQQESSLMTDGTDYERLPPREKPSRWDKTLSPSKSCFRSPLKPTTPGRVVAFTNIALSPTAQAQARAEEQNSLRDGGSGLFSQGLPLQSITETRETETRASASYSRRPLRNIAPAPASIPAPIPAPVHAPRTNNPSAATTINKNAFLTNNSNSANYSAPPQPPPQPRAFALSPTEWTRQHWVRMDELLYLRRHEPLQFQQLVPLPPRSQRPSLTAGLLGKEVAAQGESIILEPWHLDIIDAFRHEVGGWDMRSLAKRLFALIIGEERRRVAKETKHREMEMQTQREREREMAWRAGRTTGAAGFWGGGSAG</sequence>
<gene>
    <name evidence="1" type="ORF">F4820DRAFT_402808</name>
</gene>
<evidence type="ECO:0000313" key="2">
    <source>
        <dbReference type="Proteomes" id="UP001497700"/>
    </source>
</evidence>
<organism evidence="1 2">
    <name type="scientific">Hypoxylon rubiginosum</name>
    <dbReference type="NCBI Taxonomy" id="110542"/>
    <lineage>
        <taxon>Eukaryota</taxon>
        <taxon>Fungi</taxon>
        <taxon>Dikarya</taxon>
        <taxon>Ascomycota</taxon>
        <taxon>Pezizomycotina</taxon>
        <taxon>Sordariomycetes</taxon>
        <taxon>Xylariomycetidae</taxon>
        <taxon>Xylariales</taxon>
        <taxon>Hypoxylaceae</taxon>
        <taxon>Hypoxylon</taxon>
    </lineage>
</organism>
<comment type="caution">
    <text evidence="1">The sequence shown here is derived from an EMBL/GenBank/DDBJ whole genome shotgun (WGS) entry which is preliminary data.</text>
</comment>
<name>A0ACB9ZGI1_9PEZI</name>
<accession>A0ACB9ZGI1</accession>
<evidence type="ECO:0000313" key="1">
    <source>
        <dbReference type="EMBL" id="KAI4870627.1"/>
    </source>
</evidence>
<dbReference type="EMBL" id="MU393423">
    <property type="protein sequence ID" value="KAI4870627.1"/>
    <property type="molecule type" value="Genomic_DNA"/>
</dbReference>
<protein>
    <submittedName>
        <fullName evidence="1">Uncharacterized protein</fullName>
    </submittedName>
</protein>
<proteinExistence type="predicted"/>